<comment type="caution">
    <text evidence="1">The sequence shown here is derived from an EMBL/GenBank/DDBJ whole genome shotgun (WGS) entry which is preliminary data.</text>
</comment>
<evidence type="ECO:0000313" key="1">
    <source>
        <dbReference type="EMBL" id="PNU01250.1"/>
    </source>
</evidence>
<gene>
    <name evidence="1" type="ORF">CDQ84_02375</name>
</gene>
<dbReference type="Gene3D" id="3.40.50.720">
    <property type="entry name" value="NAD(P)-binding Rossmann-like Domain"/>
    <property type="match status" value="1"/>
</dbReference>
<dbReference type="OrthoDB" id="2086924at2"/>
<evidence type="ECO:0000313" key="2">
    <source>
        <dbReference type="Proteomes" id="UP000236151"/>
    </source>
</evidence>
<dbReference type="AlphaFoldDB" id="A0A2K2FLF3"/>
<dbReference type="KEGG" id="cthd:CDO33_11295"/>
<reference evidence="1 2" key="1">
    <citation type="submission" date="2017-06" db="EMBL/GenBank/DDBJ databases">
        <title>Investigating the central metabolism of Clostridium thermosuccinogenes.</title>
        <authorList>
            <person name="Koendjbiharie J.G."/>
            <person name="van Kranenburg R."/>
        </authorList>
    </citation>
    <scope>NUCLEOTIDE SEQUENCE [LARGE SCALE GENOMIC DNA]</scope>
    <source>
        <strain evidence="1 2">DSM 5806</strain>
    </source>
</reference>
<name>A0A2K2FLF3_9CLOT</name>
<dbReference type="RefSeq" id="WP_103080106.1">
    <property type="nucleotide sequence ID" value="NZ_CP021850.1"/>
</dbReference>
<protein>
    <submittedName>
        <fullName evidence="1">Uncharacterized protein</fullName>
    </submittedName>
</protein>
<sequence>MVLLIICLLGVIALFGYLMARLDIFLTEAGFAKEEDKGRPIAVVMGETDLARKVEELLEKNNIRVHRITEPFLLEQEQNFSYLFALSEKDVENIILYKIGKKVYGIEKMICLCNDKANESMFIKEGICYGWGKEVTALMLYKAVVYGKEVML</sequence>
<dbReference type="Proteomes" id="UP000236151">
    <property type="component" value="Unassembled WGS sequence"/>
</dbReference>
<organism evidence="1 2">
    <name type="scientific">Clostridium thermosuccinogenes</name>
    <dbReference type="NCBI Taxonomy" id="84032"/>
    <lineage>
        <taxon>Bacteria</taxon>
        <taxon>Bacillati</taxon>
        <taxon>Bacillota</taxon>
        <taxon>Clostridia</taxon>
        <taxon>Eubacteriales</taxon>
        <taxon>Clostridiaceae</taxon>
        <taxon>Clostridium</taxon>
    </lineage>
</organism>
<keyword evidence="2" id="KW-1185">Reference proteome</keyword>
<proteinExistence type="predicted"/>
<dbReference type="EMBL" id="NIOJ01000003">
    <property type="protein sequence ID" value="PNU01250.1"/>
    <property type="molecule type" value="Genomic_DNA"/>
</dbReference>
<accession>A0A2K2FLF3</accession>